<evidence type="ECO:0000313" key="5">
    <source>
        <dbReference type="Proteomes" id="UP000242180"/>
    </source>
</evidence>
<dbReference type="STRING" id="13706.A0A1X2H8N4"/>
<sequence length="183" mass="19539">MAPYRRPNANSSGRVVSFGGGGLNERFSQIGKGPGPSQPSAPAGTSGSSVFSRLQSNPQGRRNAPTNIQKRLSRPVNAGVQKKQAPAPRQKRESLLPKGGRAAQRGVAKPAGRKPAAGSGRVQEKRAVKGGKDTKQKPKKLSVDDLDKSLDAYMMKDSKTAQSKLDAELDSYMDDNDDILKEL</sequence>
<keyword evidence="1" id="KW-0694">RNA-binding</keyword>
<feature type="domain" description="Chromatin target of PRMT1 protein C-terminal" evidence="3">
    <location>
        <begin position="81"/>
        <end position="179"/>
    </location>
</feature>
<evidence type="ECO:0000259" key="3">
    <source>
        <dbReference type="SMART" id="SM01218"/>
    </source>
</evidence>
<organism evidence="4 5">
    <name type="scientific">Syncephalastrum racemosum</name>
    <name type="common">Filamentous fungus</name>
    <dbReference type="NCBI Taxonomy" id="13706"/>
    <lineage>
        <taxon>Eukaryota</taxon>
        <taxon>Fungi</taxon>
        <taxon>Fungi incertae sedis</taxon>
        <taxon>Mucoromycota</taxon>
        <taxon>Mucoromycotina</taxon>
        <taxon>Mucoromycetes</taxon>
        <taxon>Mucorales</taxon>
        <taxon>Syncephalastraceae</taxon>
        <taxon>Syncephalastrum</taxon>
    </lineage>
</organism>
<accession>A0A1X2H8N4</accession>
<reference evidence="4 5" key="1">
    <citation type="submission" date="2016-07" db="EMBL/GenBank/DDBJ databases">
        <title>Pervasive Adenine N6-methylation of Active Genes in Fungi.</title>
        <authorList>
            <consortium name="DOE Joint Genome Institute"/>
            <person name="Mondo S.J."/>
            <person name="Dannebaum R.O."/>
            <person name="Kuo R.C."/>
            <person name="Labutti K."/>
            <person name="Haridas S."/>
            <person name="Kuo A."/>
            <person name="Salamov A."/>
            <person name="Ahrendt S.R."/>
            <person name="Lipzen A."/>
            <person name="Sullivan W."/>
            <person name="Andreopoulos W.B."/>
            <person name="Clum A."/>
            <person name="Lindquist E."/>
            <person name="Daum C."/>
            <person name="Ramamoorthy G.K."/>
            <person name="Gryganskyi A."/>
            <person name="Culley D."/>
            <person name="Magnuson J.K."/>
            <person name="James T.Y."/>
            <person name="O'Malley M.A."/>
            <person name="Stajich J.E."/>
            <person name="Spatafora J.W."/>
            <person name="Visel A."/>
            <person name="Grigoriev I.V."/>
        </authorList>
    </citation>
    <scope>NUCLEOTIDE SEQUENCE [LARGE SCALE GENOMIC DNA]</scope>
    <source>
        <strain evidence="4 5">NRRL 2496</strain>
    </source>
</reference>
<proteinExistence type="predicted"/>
<evidence type="ECO:0000313" key="4">
    <source>
        <dbReference type="EMBL" id="ORY94884.1"/>
    </source>
</evidence>
<feature type="compositionally biased region" description="Basic and acidic residues" evidence="2">
    <location>
        <begin position="122"/>
        <end position="159"/>
    </location>
</feature>
<evidence type="ECO:0000256" key="1">
    <source>
        <dbReference type="ARBA" id="ARBA00022884"/>
    </source>
</evidence>
<evidence type="ECO:0000256" key="2">
    <source>
        <dbReference type="SAM" id="MobiDB-lite"/>
    </source>
</evidence>
<feature type="compositionally biased region" description="Acidic residues" evidence="2">
    <location>
        <begin position="168"/>
        <end position="177"/>
    </location>
</feature>
<comment type="caution">
    <text evidence="4">The sequence shown here is derived from an EMBL/GenBank/DDBJ whole genome shotgun (WGS) entry which is preliminary data.</text>
</comment>
<dbReference type="OrthoDB" id="5599506at2759"/>
<gene>
    <name evidence="4" type="ORF">BCR43DRAFT_516510</name>
</gene>
<dbReference type="Proteomes" id="UP000242180">
    <property type="component" value="Unassembled WGS sequence"/>
</dbReference>
<protein>
    <recommendedName>
        <fullName evidence="3">Chromatin target of PRMT1 protein C-terminal domain-containing protein</fullName>
    </recommendedName>
</protein>
<dbReference type="Pfam" id="PF13865">
    <property type="entry name" value="FoP_duplication"/>
    <property type="match status" value="1"/>
</dbReference>
<dbReference type="EMBL" id="MCGN01000007">
    <property type="protein sequence ID" value="ORY94884.1"/>
    <property type="molecule type" value="Genomic_DNA"/>
</dbReference>
<feature type="region of interest" description="Disordered" evidence="2">
    <location>
        <begin position="1"/>
        <end position="183"/>
    </location>
</feature>
<dbReference type="AlphaFoldDB" id="A0A1X2H8N4"/>
<dbReference type="InParanoid" id="A0A1X2H8N4"/>
<keyword evidence="5" id="KW-1185">Reference proteome</keyword>
<dbReference type="SMART" id="SM01218">
    <property type="entry name" value="FoP_duplication"/>
    <property type="match status" value="1"/>
</dbReference>
<feature type="compositionally biased region" description="Low complexity" evidence="2">
    <location>
        <begin position="38"/>
        <end position="49"/>
    </location>
</feature>
<feature type="compositionally biased region" description="Polar residues" evidence="2">
    <location>
        <begin position="50"/>
        <end position="70"/>
    </location>
</feature>
<name>A0A1X2H8N4_SYNRA</name>
<dbReference type="InterPro" id="IPR025715">
    <property type="entry name" value="FoP_C"/>
</dbReference>
<dbReference type="GO" id="GO:0003723">
    <property type="term" value="F:RNA binding"/>
    <property type="evidence" value="ECO:0007669"/>
    <property type="project" value="UniProtKB-KW"/>
</dbReference>
<dbReference type="OMA" id="KPAMAGR"/>